<dbReference type="PANTHER" id="PTHR22705">
    <property type="entry name" value="ZINC FINGER, ZZ DOMAIN CONTAINING 3"/>
    <property type="match status" value="1"/>
</dbReference>
<feature type="region of interest" description="Disordered" evidence="1">
    <location>
        <begin position="242"/>
        <end position="300"/>
    </location>
</feature>
<dbReference type="InterPro" id="IPR037830">
    <property type="entry name" value="ZZZ3"/>
</dbReference>
<gene>
    <name evidence="2" type="ORF">G6011_02423</name>
</gene>
<evidence type="ECO:0000313" key="2">
    <source>
        <dbReference type="EMBL" id="KAG9188500.1"/>
    </source>
</evidence>
<protein>
    <submittedName>
        <fullName evidence="2">Uncharacterized protein</fullName>
    </submittedName>
</protein>
<dbReference type="AlphaFoldDB" id="A0AAD4FEF0"/>
<feature type="compositionally biased region" description="Polar residues" evidence="1">
    <location>
        <begin position="263"/>
        <end position="273"/>
    </location>
</feature>
<feature type="compositionally biased region" description="Pro residues" evidence="1">
    <location>
        <begin position="169"/>
        <end position="183"/>
    </location>
</feature>
<feature type="region of interest" description="Disordered" evidence="1">
    <location>
        <begin position="117"/>
        <end position="191"/>
    </location>
</feature>
<name>A0AAD4FEF0_9PLEO</name>
<keyword evidence="3" id="KW-1185">Reference proteome</keyword>
<feature type="compositionally biased region" description="Basic and acidic residues" evidence="1">
    <location>
        <begin position="274"/>
        <end position="288"/>
    </location>
</feature>
<accession>A0AAD4FEF0</accession>
<feature type="compositionally biased region" description="Polar residues" evidence="1">
    <location>
        <begin position="362"/>
        <end position="372"/>
    </location>
</feature>
<dbReference type="EMBL" id="JAANER010000006">
    <property type="protein sequence ID" value="KAG9188500.1"/>
    <property type="molecule type" value="Genomic_DNA"/>
</dbReference>
<evidence type="ECO:0000313" key="3">
    <source>
        <dbReference type="Proteomes" id="UP001199106"/>
    </source>
</evidence>
<organism evidence="2 3">
    <name type="scientific">Alternaria panax</name>
    <dbReference type="NCBI Taxonomy" id="48097"/>
    <lineage>
        <taxon>Eukaryota</taxon>
        <taxon>Fungi</taxon>
        <taxon>Dikarya</taxon>
        <taxon>Ascomycota</taxon>
        <taxon>Pezizomycotina</taxon>
        <taxon>Dothideomycetes</taxon>
        <taxon>Pleosporomycetidae</taxon>
        <taxon>Pleosporales</taxon>
        <taxon>Pleosporineae</taxon>
        <taxon>Pleosporaceae</taxon>
        <taxon>Alternaria</taxon>
        <taxon>Alternaria sect. Panax</taxon>
    </lineage>
</organism>
<feature type="region of interest" description="Disordered" evidence="1">
    <location>
        <begin position="322"/>
        <end position="379"/>
    </location>
</feature>
<sequence>MSVMSRQQLEMSALTLPRAGAVFGLLLCLPGVAILFDQGVDGPDMTESSPEAVDKRRITQSLFENASHGQRTASAWSDLAFTAEWSPIAILPRLSGLAPGDVSLYAAMPALLVDTTTRPASSSDASTASEHSGNRSKSPTPDRPPVSPLTPTASAAQLAPVDRTEPRPRPAPPPTATFRPQPPSVAISESENPDAIALRSAISLLQLQREKSKRDLKALQELKAAAVSDPQAFVKSLQDQRAQASHSYQDVLTPTLSGLADSAGSNDQDANSADTRKDSTHMETKPDPPKFPAIPQPQNIVRCPPINWEKYHIVGEPLDKIHEEQNKWPGSAEPPRTKSGQRAPPHSVAAPYSPFTDGISAASPSTAQPPTKNSKKTPS</sequence>
<comment type="caution">
    <text evidence="2">The sequence shown here is derived from an EMBL/GenBank/DDBJ whole genome shotgun (WGS) entry which is preliminary data.</text>
</comment>
<proteinExistence type="predicted"/>
<reference evidence="2" key="1">
    <citation type="submission" date="2021-07" db="EMBL/GenBank/DDBJ databases">
        <title>Genome Resource of American Ginseng Black Spot Pathogen Alternaria panax.</title>
        <authorList>
            <person name="Qiu C."/>
            <person name="Wang W."/>
            <person name="Liu Z."/>
        </authorList>
    </citation>
    <scope>NUCLEOTIDE SEQUENCE</scope>
    <source>
        <strain evidence="2">BNCC115425</strain>
    </source>
</reference>
<dbReference type="PANTHER" id="PTHR22705:SF0">
    <property type="entry name" value="ZZ-TYPE ZINC FINGER-CONTAINING PROTEIN 3"/>
    <property type="match status" value="1"/>
</dbReference>
<feature type="compositionally biased region" description="Polar residues" evidence="1">
    <location>
        <begin position="242"/>
        <end position="256"/>
    </location>
</feature>
<evidence type="ECO:0000256" key="1">
    <source>
        <dbReference type="SAM" id="MobiDB-lite"/>
    </source>
</evidence>
<feature type="compositionally biased region" description="Low complexity" evidence="1">
    <location>
        <begin position="117"/>
        <end position="131"/>
    </location>
</feature>
<dbReference type="Proteomes" id="UP001199106">
    <property type="component" value="Unassembled WGS sequence"/>
</dbReference>